<gene>
    <name evidence="1" type="ORF">GCM10011507_34650</name>
</gene>
<dbReference type="Proteomes" id="UP000648801">
    <property type="component" value="Unassembled WGS sequence"/>
</dbReference>
<evidence type="ECO:0000313" key="2">
    <source>
        <dbReference type="Proteomes" id="UP000648801"/>
    </source>
</evidence>
<reference evidence="1" key="1">
    <citation type="journal article" date="2014" name="Int. J. Syst. Evol. Microbiol.">
        <title>Complete genome sequence of Corynebacterium casei LMG S-19264T (=DSM 44701T), isolated from a smear-ripened cheese.</title>
        <authorList>
            <consortium name="US DOE Joint Genome Institute (JGI-PGF)"/>
            <person name="Walter F."/>
            <person name="Albersmeier A."/>
            <person name="Kalinowski J."/>
            <person name="Ruckert C."/>
        </authorList>
    </citation>
    <scope>NUCLEOTIDE SEQUENCE</scope>
    <source>
        <strain evidence="1">CGMCC 1.15447</strain>
    </source>
</reference>
<accession>A0A916S328</accession>
<reference evidence="1" key="2">
    <citation type="submission" date="2020-09" db="EMBL/GenBank/DDBJ databases">
        <authorList>
            <person name="Sun Q."/>
            <person name="Zhou Y."/>
        </authorList>
    </citation>
    <scope>NUCLEOTIDE SEQUENCE</scope>
    <source>
        <strain evidence="1">CGMCC 1.15447</strain>
    </source>
</reference>
<organism evidence="1 2">
    <name type="scientific">Edaphobacter acidisoli</name>
    <dbReference type="NCBI Taxonomy" id="2040573"/>
    <lineage>
        <taxon>Bacteria</taxon>
        <taxon>Pseudomonadati</taxon>
        <taxon>Acidobacteriota</taxon>
        <taxon>Terriglobia</taxon>
        <taxon>Terriglobales</taxon>
        <taxon>Acidobacteriaceae</taxon>
        <taxon>Edaphobacter</taxon>
    </lineage>
</organism>
<proteinExistence type="predicted"/>
<comment type="caution">
    <text evidence="1">The sequence shown here is derived from an EMBL/GenBank/DDBJ whole genome shotgun (WGS) entry which is preliminary data.</text>
</comment>
<dbReference type="EMBL" id="BMJB01000005">
    <property type="protein sequence ID" value="GGA80483.1"/>
    <property type="molecule type" value="Genomic_DNA"/>
</dbReference>
<keyword evidence="2" id="KW-1185">Reference proteome</keyword>
<evidence type="ECO:0000313" key="1">
    <source>
        <dbReference type="EMBL" id="GGA80483.1"/>
    </source>
</evidence>
<sequence>MTHCSVNAVIVNPEFTMRVRKAMAKIAGLSLPVGVILRSMAGKALARVPARNLVLNDYIS</sequence>
<protein>
    <submittedName>
        <fullName evidence="1">Uncharacterized protein</fullName>
    </submittedName>
</protein>
<dbReference type="AlphaFoldDB" id="A0A916S328"/>
<name>A0A916S328_9BACT</name>